<name>A0A0W0ZDD4_9GAMM</name>
<protein>
    <submittedName>
        <fullName evidence="1">Uncharacterized protein</fullName>
    </submittedName>
</protein>
<dbReference type="AlphaFoldDB" id="A0A0W0ZDD4"/>
<keyword evidence="2" id="KW-1185">Reference proteome</keyword>
<comment type="caution">
    <text evidence="1">The sequence shown here is derived from an EMBL/GenBank/DDBJ whole genome shotgun (WGS) entry which is preliminary data.</text>
</comment>
<sequence>MIIKGSLHFASIIKRRLGLTTQPSHDMGELEITEQFGQHSEIEPEPKQIAQWLLQIRPALKDDKYLQMYHF</sequence>
<dbReference type="Proteomes" id="UP000054926">
    <property type="component" value="Unassembled WGS sequence"/>
</dbReference>
<proteinExistence type="predicted"/>
<evidence type="ECO:0000313" key="1">
    <source>
        <dbReference type="EMBL" id="KTD67060.1"/>
    </source>
</evidence>
<evidence type="ECO:0000313" key="2">
    <source>
        <dbReference type="Proteomes" id="UP000054926"/>
    </source>
</evidence>
<gene>
    <name evidence="1" type="ORF">Lste_3266</name>
</gene>
<dbReference type="EMBL" id="LNYY01000021">
    <property type="protein sequence ID" value="KTD67060.1"/>
    <property type="molecule type" value="Genomic_DNA"/>
</dbReference>
<accession>A0A0W0ZDD4</accession>
<organism evidence="1 2">
    <name type="scientific">Legionella steelei</name>
    <dbReference type="NCBI Taxonomy" id="947033"/>
    <lineage>
        <taxon>Bacteria</taxon>
        <taxon>Pseudomonadati</taxon>
        <taxon>Pseudomonadota</taxon>
        <taxon>Gammaproteobacteria</taxon>
        <taxon>Legionellales</taxon>
        <taxon>Legionellaceae</taxon>
        <taxon>Legionella</taxon>
    </lineage>
</organism>
<reference evidence="1 2" key="1">
    <citation type="submission" date="2015-11" db="EMBL/GenBank/DDBJ databases">
        <title>Genomic analysis of 38 Legionella species identifies large and diverse effector repertoires.</title>
        <authorList>
            <person name="Burstein D."/>
            <person name="Amaro F."/>
            <person name="Zusman T."/>
            <person name="Lifshitz Z."/>
            <person name="Cohen O."/>
            <person name="Gilbert J.A."/>
            <person name="Pupko T."/>
            <person name="Shuman H.A."/>
            <person name="Segal G."/>
        </authorList>
    </citation>
    <scope>NUCLEOTIDE SEQUENCE [LARGE SCALE GENOMIC DNA]</scope>
    <source>
        <strain evidence="1 2">IMVS3376</strain>
    </source>
</reference>